<reference evidence="1 2" key="1">
    <citation type="submission" date="2024-01" db="EMBL/GenBank/DDBJ databases">
        <title>Genome assemblies of Stephania.</title>
        <authorList>
            <person name="Yang L."/>
        </authorList>
    </citation>
    <scope>NUCLEOTIDE SEQUENCE [LARGE SCALE GENOMIC DNA]</scope>
    <source>
        <strain evidence="1">JXDWG</strain>
        <tissue evidence="1">Leaf</tissue>
    </source>
</reference>
<dbReference type="SUPFAM" id="SSF53335">
    <property type="entry name" value="S-adenosyl-L-methionine-dependent methyltransferases"/>
    <property type="match status" value="1"/>
</dbReference>
<dbReference type="PANTHER" id="PTHR14614:SF109">
    <property type="entry name" value="RIBOSOMAL LYSINE N-METHYLTRANSFERASE 5"/>
    <property type="match status" value="1"/>
</dbReference>
<dbReference type="InterPro" id="IPR019410">
    <property type="entry name" value="Methyltransf_16"/>
</dbReference>
<evidence type="ECO:0000313" key="2">
    <source>
        <dbReference type="Proteomes" id="UP001419268"/>
    </source>
</evidence>
<organism evidence="1 2">
    <name type="scientific">Stephania cephalantha</name>
    <dbReference type="NCBI Taxonomy" id="152367"/>
    <lineage>
        <taxon>Eukaryota</taxon>
        <taxon>Viridiplantae</taxon>
        <taxon>Streptophyta</taxon>
        <taxon>Embryophyta</taxon>
        <taxon>Tracheophyta</taxon>
        <taxon>Spermatophyta</taxon>
        <taxon>Magnoliopsida</taxon>
        <taxon>Ranunculales</taxon>
        <taxon>Menispermaceae</taxon>
        <taxon>Menispermoideae</taxon>
        <taxon>Cissampelideae</taxon>
        <taxon>Stephania</taxon>
    </lineage>
</organism>
<gene>
    <name evidence="1" type="ORF">Scep_015887</name>
</gene>
<protein>
    <submittedName>
        <fullName evidence="1">Uncharacterized protein</fullName>
    </submittedName>
</protein>
<accession>A0AAP0ILJ2</accession>
<proteinExistence type="predicted"/>
<dbReference type="InterPro" id="IPR029063">
    <property type="entry name" value="SAM-dependent_MTases_sf"/>
</dbReference>
<dbReference type="Proteomes" id="UP001419268">
    <property type="component" value="Unassembled WGS sequence"/>
</dbReference>
<evidence type="ECO:0000313" key="1">
    <source>
        <dbReference type="EMBL" id="KAK9117794.1"/>
    </source>
</evidence>
<dbReference type="Gene3D" id="3.40.50.150">
    <property type="entry name" value="Vaccinia Virus protein VP39"/>
    <property type="match status" value="1"/>
</dbReference>
<comment type="caution">
    <text evidence="1">The sequence shown here is derived from an EMBL/GenBank/DDBJ whole genome shotgun (WGS) entry which is preliminary data.</text>
</comment>
<keyword evidence="2" id="KW-1185">Reference proteome</keyword>
<dbReference type="EMBL" id="JBBNAG010000007">
    <property type="protein sequence ID" value="KAK9117794.1"/>
    <property type="molecule type" value="Genomic_DNA"/>
</dbReference>
<name>A0AAP0ILJ2_9MAGN</name>
<sequence length="273" mass="29676">MDGHAEEVDELVEVGSYTVPVSLVRDSSAEILILWAIQQPTLSKPNTLVCQASLQLNIDACGHRLCISQSPSSMSKPGVTGAVMWDSGVVLAKFLEHAVESSTLLLHSKKVVELGSGCGLVGCVAALLGAQVVLTDMSDRLRLLRKNVEANVPVHGARGSATVHELVWGEDLDPDLTNPPPDYVLASDVIYSEGAVTDLLATLRELCGMQTTILLSGELRNDAILEHFLDLAIKDFVVGRVDQEHWHPDYRSTRVMLLVLVRKPEQTSDHPIF</sequence>
<dbReference type="Pfam" id="PF10294">
    <property type="entry name" value="Methyltransf_16"/>
    <property type="match status" value="1"/>
</dbReference>
<dbReference type="AlphaFoldDB" id="A0AAP0ILJ2"/>
<dbReference type="PANTHER" id="PTHR14614">
    <property type="entry name" value="HEPATOCELLULAR CARCINOMA-ASSOCIATED ANTIGEN"/>
    <property type="match status" value="1"/>
</dbReference>